<protein>
    <submittedName>
        <fullName evidence="2">(rape) hypothetical protein</fullName>
    </submittedName>
</protein>
<sequence length="96" mass="10751">MTGTSCADSHTDFFQKCNNPLWLNSEFFVSLPFKENIQTIRTKASHAGMPPTLLQQANDECDQLVRQGIVSTTNSLWACKAFDCYTITISKTNKVT</sequence>
<feature type="non-terminal residue" evidence="2">
    <location>
        <position position="96"/>
    </location>
</feature>
<dbReference type="Proteomes" id="UP001295469">
    <property type="component" value="Chromosome A01"/>
</dbReference>
<evidence type="ECO:0000313" key="2">
    <source>
        <dbReference type="EMBL" id="CAF2149072.1"/>
    </source>
</evidence>
<reference evidence="2" key="1">
    <citation type="submission" date="2021-01" db="EMBL/GenBank/DDBJ databases">
        <authorList>
            <consortium name="Genoscope - CEA"/>
            <person name="William W."/>
        </authorList>
    </citation>
    <scope>NUCLEOTIDE SEQUENCE</scope>
</reference>
<gene>
    <name evidence="1" type="ORF">DARMORV10_A01P13220.1</name>
    <name evidence="2" type="ORF">DARMORV10_A01P13240.1</name>
</gene>
<evidence type="ECO:0000313" key="1">
    <source>
        <dbReference type="EMBL" id="CAF2149065.1"/>
    </source>
</evidence>
<accession>A0A816XLK3</accession>
<dbReference type="EMBL" id="HG994355">
    <property type="protein sequence ID" value="CAF2149072.1"/>
    <property type="molecule type" value="Genomic_DNA"/>
</dbReference>
<name>A0A816XLK3_BRANA</name>
<proteinExistence type="predicted"/>
<dbReference type="AlphaFoldDB" id="A0A816XLK3"/>
<organism evidence="2">
    <name type="scientific">Brassica napus</name>
    <name type="common">Rape</name>
    <dbReference type="NCBI Taxonomy" id="3708"/>
    <lineage>
        <taxon>Eukaryota</taxon>
        <taxon>Viridiplantae</taxon>
        <taxon>Streptophyta</taxon>
        <taxon>Embryophyta</taxon>
        <taxon>Tracheophyta</taxon>
        <taxon>Spermatophyta</taxon>
        <taxon>Magnoliopsida</taxon>
        <taxon>eudicotyledons</taxon>
        <taxon>Gunneridae</taxon>
        <taxon>Pentapetalae</taxon>
        <taxon>rosids</taxon>
        <taxon>malvids</taxon>
        <taxon>Brassicales</taxon>
        <taxon>Brassicaceae</taxon>
        <taxon>Brassiceae</taxon>
        <taxon>Brassica</taxon>
    </lineage>
</organism>
<dbReference type="EMBL" id="HG994355">
    <property type="protein sequence ID" value="CAF2149065.1"/>
    <property type="molecule type" value="Genomic_DNA"/>
</dbReference>